<accession>A0A2U3LPR6</accession>
<organism evidence="1 2">
    <name type="scientific">Candidatus Desulfosporosinus infrequens</name>
    <dbReference type="NCBI Taxonomy" id="2043169"/>
    <lineage>
        <taxon>Bacteria</taxon>
        <taxon>Bacillati</taxon>
        <taxon>Bacillota</taxon>
        <taxon>Clostridia</taxon>
        <taxon>Eubacteriales</taxon>
        <taxon>Desulfitobacteriaceae</taxon>
        <taxon>Desulfosporosinus</taxon>
    </lineage>
</organism>
<sequence length="74" mass="7112">MQLTAGALTPAGTASYQWMSSATSGGTYTAITGATAVTYTPVAGDVGNYLEVVATGTGSYSGTVTSVPTAAVGA</sequence>
<evidence type="ECO:0000313" key="2">
    <source>
        <dbReference type="Proteomes" id="UP000238916"/>
    </source>
</evidence>
<proteinExistence type="predicted"/>
<dbReference type="EMBL" id="OMOF01000688">
    <property type="protein sequence ID" value="SPF53923.1"/>
    <property type="molecule type" value="Genomic_DNA"/>
</dbReference>
<reference evidence="2" key="1">
    <citation type="submission" date="2018-02" db="EMBL/GenBank/DDBJ databases">
        <authorList>
            <person name="Hausmann B."/>
        </authorList>
    </citation>
    <scope>NUCLEOTIDE SEQUENCE [LARGE SCALE GENOMIC DNA]</scope>
    <source>
        <strain evidence="2">Peat soil MAG SbF1</strain>
    </source>
</reference>
<protein>
    <submittedName>
        <fullName evidence="1">Uncharacterized protein</fullName>
    </submittedName>
</protein>
<dbReference type="Proteomes" id="UP000238916">
    <property type="component" value="Unassembled WGS sequence"/>
</dbReference>
<evidence type="ECO:0000313" key="1">
    <source>
        <dbReference type="EMBL" id="SPF53923.1"/>
    </source>
</evidence>
<gene>
    <name evidence="1" type="ORF">SBF1_7180001</name>
</gene>
<dbReference type="Gene3D" id="2.60.40.2700">
    <property type="match status" value="1"/>
</dbReference>
<dbReference type="AlphaFoldDB" id="A0A2U3LPR6"/>
<name>A0A2U3LPR6_9FIRM</name>